<dbReference type="PANTHER" id="PTHR37685:SF1">
    <property type="entry name" value="GEO11136P1-RELATED"/>
    <property type="match status" value="1"/>
</dbReference>
<dbReference type="EMBL" id="JABFTP020000083">
    <property type="protein sequence ID" value="KAL3275056.1"/>
    <property type="molecule type" value="Genomic_DNA"/>
</dbReference>
<keyword evidence="1" id="KW-0732">Signal</keyword>
<evidence type="ECO:0000256" key="1">
    <source>
        <dbReference type="SAM" id="SignalP"/>
    </source>
</evidence>
<dbReference type="InterPro" id="IPR031734">
    <property type="entry name" value="MBF2"/>
</dbReference>
<dbReference type="Pfam" id="PF15868">
    <property type="entry name" value="MBF2"/>
    <property type="match status" value="1"/>
</dbReference>
<dbReference type="PANTHER" id="PTHR37685">
    <property type="entry name" value="GEO11136P1-RELATED"/>
    <property type="match status" value="1"/>
</dbReference>
<proteinExistence type="predicted"/>
<feature type="chain" id="PRO_5044795998" evidence="1">
    <location>
        <begin position="22"/>
        <end position="148"/>
    </location>
</feature>
<gene>
    <name evidence="2" type="ORF">HHI36_019828</name>
</gene>
<feature type="signal peptide" evidence="1">
    <location>
        <begin position="1"/>
        <end position="21"/>
    </location>
</feature>
<sequence>MKFTSSIVLIFVAASLHASESAEVSLLNSIPHNYFECEEVNAILKVYDRLILKSGKPNSIVDVTIKLPRIGFLSRPITCISIEDLDGNGYGGFPEVVSGGLNHRFVTISLESQVGKGLSFSVKIYTDQSASQQPVRYLLEEEASEEEE</sequence>
<organism evidence="2 3">
    <name type="scientific">Cryptolaemus montrouzieri</name>
    <dbReference type="NCBI Taxonomy" id="559131"/>
    <lineage>
        <taxon>Eukaryota</taxon>
        <taxon>Metazoa</taxon>
        <taxon>Ecdysozoa</taxon>
        <taxon>Arthropoda</taxon>
        <taxon>Hexapoda</taxon>
        <taxon>Insecta</taxon>
        <taxon>Pterygota</taxon>
        <taxon>Neoptera</taxon>
        <taxon>Endopterygota</taxon>
        <taxon>Coleoptera</taxon>
        <taxon>Polyphaga</taxon>
        <taxon>Cucujiformia</taxon>
        <taxon>Coccinelloidea</taxon>
        <taxon>Coccinellidae</taxon>
        <taxon>Scymninae</taxon>
        <taxon>Scymnini</taxon>
        <taxon>Cryptolaemus</taxon>
    </lineage>
</organism>
<reference evidence="2 3" key="1">
    <citation type="journal article" date="2021" name="BMC Biol.">
        <title>Horizontally acquired antibacterial genes associated with adaptive radiation of ladybird beetles.</title>
        <authorList>
            <person name="Li H.S."/>
            <person name="Tang X.F."/>
            <person name="Huang Y.H."/>
            <person name="Xu Z.Y."/>
            <person name="Chen M.L."/>
            <person name="Du X.Y."/>
            <person name="Qiu B.Y."/>
            <person name="Chen P.T."/>
            <person name="Zhang W."/>
            <person name="Slipinski A."/>
            <person name="Escalona H.E."/>
            <person name="Waterhouse R.M."/>
            <person name="Zwick A."/>
            <person name="Pang H."/>
        </authorList>
    </citation>
    <scope>NUCLEOTIDE SEQUENCE [LARGE SCALE GENOMIC DNA]</scope>
    <source>
        <strain evidence="2">SYSU2018</strain>
    </source>
</reference>
<evidence type="ECO:0000313" key="2">
    <source>
        <dbReference type="EMBL" id="KAL3275056.1"/>
    </source>
</evidence>
<evidence type="ECO:0000313" key="3">
    <source>
        <dbReference type="Proteomes" id="UP001516400"/>
    </source>
</evidence>
<protein>
    <submittedName>
        <fullName evidence="2">Uncharacterized protein</fullName>
    </submittedName>
</protein>
<name>A0ABD2N8E2_9CUCU</name>
<dbReference type="Proteomes" id="UP001516400">
    <property type="component" value="Unassembled WGS sequence"/>
</dbReference>
<comment type="caution">
    <text evidence="2">The sequence shown here is derived from an EMBL/GenBank/DDBJ whole genome shotgun (WGS) entry which is preliminary data.</text>
</comment>
<accession>A0ABD2N8E2</accession>
<dbReference type="AlphaFoldDB" id="A0ABD2N8E2"/>
<keyword evidence="3" id="KW-1185">Reference proteome</keyword>